<dbReference type="AlphaFoldDB" id="A0A3S4JDS7"/>
<dbReference type="Pfam" id="PF03480">
    <property type="entry name" value="DctP"/>
    <property type="match status" value="1"/>
</dbReference>
<protein>
    <submittedName>
        <fullName evidence="2">Transport system periplasmic binding protein</fullName>
    </submittedName>
</protein>
<name>A0A3S4JDS7_SALET</name>
<keyword evidence="1" id="KW-0732">Signal</keyword>
<dbReference type="GO" id="GO:0055085">
    <property type="term" value="P:transmembrane transport"/>
    <property type="evidence" value="ECO:0007669"/>
    <property type="project" value="InterPro"/>
</dbReference>
<dbReference type="Gene3D" id="3.40.190.170">
    <property type="entry name" value="Bacterial extracellular solute-binding protein, family 7"/>
    <property type="match status" value="1"/>
</dbReference>
<evidence type="ECO:0000256" key="1">
    <source>
        <dbReference type="ARBA" id="ARBA00022729"/>
    </source>
</evidence>
<reference evidence="2 3" key="1">
    <citation type="submission" date="2018-12" db="EMBL/GenBank/DDBJ databases">
        <authorList>
            <consortium name="Pathogen Informatics"/>
        </authorList>
    </citation>
    <scope>NUCLEOTIDE SEQUENCE [LARGE SCALE GENOMIC DNA]</scope>
    <source>
        <strain evidence="2 3">NCTC8272</strain>
    </source>
</reference>
<dbReference type="NCBIfam" id="NF037995">
    <property type="entry name" value="TRAP_S1"/>
    <property type="match status" value="1"/>
</dbReference>
<organism evidence="2 3">
    <name type="scientific">Salmonella enterica I</name>
    <dbReference type="NCBI Taxonomy" id="59201"/>
    <lineage>
        <taxon>Bacteria</taxon>
        <taxon>Pseudomonadati</taxon>
        <taxon>Pseudomonadota</taxon>
        <taxon>Gammaproteobacteria</taxon>
        <taxon>Enterobacterales</taxon>
        <taxon>Enterobacteriaceae</taxon>
        <taxon>Salmonella</taxon>
    </lineage>
</organism>
<dbReference type="GO" id="GO:0030246">
    <property type="term" value="F:carbohydrate binding"/>
    <property type="evidence" value="ECO:0007669"/>
    <property type="project" value="TreeGrafter"/>
</dbReference>
<dbReference type="PANTHER" id="PTHR33376:SF2">
    <property type="entry name" value="DICARBOXYLATE-BINDING PERIPLASMIC PROTEIN"/>
    <property type="match status" value="1"/>
</dbReference>
<dbReference type="Proteomes" id="UP000277214">
    <property type="component" value="Chromosome 1"/>
</dbReference>
<dbReference type="InterPro" id="IPR038404">
    <property type="entry name" value="TRAP_DctP_sf"/>
</dbReference>
<dbReference type="EMBL" id="LR134149">
    <property type="protein sequence ID" value="VEA41844.1"/>
    <property type="molecule type" value="Genomic_DNA"/>
</dbReference>
<sequence length="114" mass="12710">MEPVYQSTAAQGFVGVGWYDSGARNFYMSKAPVKRIEDLRGKKIRVMQSETAIQTLKLLGASPIAMSQAEVYTSLQQGILDGAENNEFALTIARHGEVARYYTYDMHTRIPISC</sequence>
<proteinExistence type="predicted"/>
<dbReference type="PANTHER" id="PTHR33376">
    <property type="match status" value="1"/>
</dbReference>
<gene>
    <name evidence="2" type="primary">yiaO_1</name>
    <name evidence="2" type="ORF">NCTC8272_04110</name>
</gene>
<evidence type="ECO:0000313" key="2">
    <source>
        <dbReference type="EMBL" id="VEA41844.1"/>
    </source>
</evidence>
<dbReference type="InterPro" id="IPR018389">
    <property type="entry name" value="DctP_fam"/>
</dbReference>
<evidence type="ECO:0000313" key="3">
    <source>
        <dbReference type="Proteomes" id="UP000277214"/>
    </source>
</evidence>
<accession>A0A3S4JDS7</accession>